<reference evidence="6" key="1">
    <citation type="submission" date="2021-02" db="EMBL/GenBank/DDBJ databases">
        <authorList>
            <person name="Nowell W R."/>
        </authorList>
    </citation>
    <scope>NUCLEOTIDE SEQUENCE</scope>
</reference>
<evidence type="ECO:0000313" key="7">
    <source>
        <dbReference type="Proteomes" id="UP000676336"/>
    </source>
</evidence>
<evidence type="ECO:0000259" key="5">
    <source>
        <dbReference type="Pfam" id="PF00609"/>
    </source>
</evidence>
<keyword evidence="2" id="KW-0547">Nucleotide-binding</keyword>
<protein>
    <recommendedName>
        <fullName evidence="5">Diacylglycerol kinase accessory domain-containing protein</fullName>
    </recommendedName>
</protein>
<dbReference type="SUPFAM" id="SSF111331">
    <property type="entry name" value="NAD kinase/diacylglycerol kinase-like"/>
    <property type="match status" value="1"/>
</dbReference>
<keyword evidence="3" id="KW-0418">Kinase</keyword>
<accession>A0A8S3IN24</accession>
<evidence type="ECO:0000256" key="3">
    <source>
        <dbReference type="ARBA" id="ARBA00022777"/>
    </source>
</evidence>
<evidence type="ECO:0000256" key="1">
    <source>
        <dbReference type="ARBA" id="ARBA00022679"/>
    </source>
</evidence>
<name>A0A8S3IN24_9BILA</name>
<dbReference type="PANTHER" id="PTHR11255">
    <property type="entry name" value="DIACYLGLYCEROL KINASE"/>
    <property type="match status" value="1"/>
</dbReference>
<dbReference type="Proteomes" id="UP000676336">
    <property type="component" value="Unassembled WGS sequence"/>
</dbReference>
<dbReference type="AlphaFoldDB" id="A0A8S3IN24"/>
<organism evidence="6 7">
    <name type="scientific">Rotaria magnacalcarata</name>
    <dbReference type="NCBI Taxonomy" id="392030"/>
    <lineage>
        <taxon>Eukaryota</taxon>
        <taxon>Metazoa</taxon>
        <taxon>Spiralia</taxon>
        <taxon>Gnathifera</taxon>
        <taxon>Rotifera</taxon>
        <taxon>Eurotatoria</taxon>
        <taxon>Bdelloidea</taxon>
        <taxon>Philodinida</taxon>
        <taxon>Philodinidae</taxon>
        <taxon>Rotaria</taxon>
    </lineage>
</organism>
<proteinExistence type="predicted"/>
<dbReference type="GO" id="GO:0007200">
    <property type="term" value="P:phospholipase C-activating G protein-coupled receptor signaling pathway"/>
    <property type="evidence" value="ECO:0007669"/>
    <property type="project" value="InterPro"/>
</dbReference>
<evidence type="ECO:0000313" key="6">
    <source>
        <dbReference type="EMBL" id="CAF5202129.1"/>
    </source>
</evidence>
<dbReference type="EMBL" id="CAJOBI010333415">
    <property type="protein sequence ID" value="CAF5202129.1"/>
    <property type="molecule type" value="Genomic_DNA"/>
</dbReference>
<keyword evidence="4" id="KW-0067">ATP-binding</keyword>
<sequence>EVFGIYSSFHIAQMQVGLADPFRIGQARLVKLTLKRRFPCQCDGEPFEEGPCIVDIEQFSQARMLMNTTNK</sequence>
<dbReference type="Pfam" id="PF00609">
    <property type="entry name" value="DAGK_acc"/>
    <property type="match status" value="1"/>
</dbReference>
<gene>
    <name evidence="6" type="ORF">SMN809_LOCUS75824</name>
</gene>
<keyword evidence="1" id="KW-0808">Transferase</keyword>
<dbReference type="GO" id="GO:0004143">
    <property type="term" value="F:ATP-dependent diacylglycerol kinase activity"/>
    <property type="evidence" value="ECO:0007669"/>
    <property type="project" value="InterPro"/>
</dbReference>
<dbReference type="PANTHER" id="PTHR11255:SF118">
    <property type="entry name" value="DIACYLGLYCEROL KINASE EPSILON"/>
    <property type="match status" value="1"/>
</dbReference>
<feature type="non-terminal residue" evidence="6">
    <location>
        <position position="1"/>
    </location>
</feature>
<dbReference type="InterPro" id="IPR016064">
    <property type="entry name" value="NAD/diacylglycerol_kinase_sf"/>
</dbReference>
<dbReference type="InterPro" id="IPR037607">
    <property type="entry name" value="DGK"/>
</dbReference>
<feature type="domain" description="Diacylglycerol kinase accessory" evidence="5">
    <location>
        <begin position="1"/>
        <end position="46"/>
    </location>
</feature>
<evidence type="ECO:0000256" key="2">
    <source>
        <dbReference type="ARBA" id="ARBA00022741"/>
    </source>
</evidence>
<evidence type="ECO:0000256" key="4">
    <source>
        <dbReference type="ARBA" id="ARBA00022840"/>
    </source>
</evidence>
<dbReference type="GO" id="GO:0016020">
    <property type="term" value="C:membrane"/>
    <property type="evidence" value="ECO:0007669"/>
    <property type="project" value="TreeGrafter"/>
</dbReference>
<comment type="caution">
    <text evidence="6">The sequence shown here is derived from an EMBL/GenBank/DDBJ whole genome shotgun (WGS) entry which is preliminary data.</text>
</comment>
<dbReference type="GO" id="GO:0005524">
    <property type="term" value="F:ATP binding"/>
    <property type="evidence" value="ECO:0007669"/>
    <property type="project" value="UniProtKB-KW"/>
</dbReference>
<dbReference type="InterPro" id="IPR000756">
    <property type="entry name" value="Diacylglycerol_kin_accessory"/>
</dbReference>